<name>A0A848LS88_9BACT</name>
<sequence>MKPSSFRLSRLTAAALALSLFAACGDDEKEPTPQPQPPPETPMYAAVAQTSVNGASTSYVVLTDKVDLTTPLTLENAIEISGRALGSGIAKTGSLYVSSSEGADITRYDLTSEGRLERKTSVSFSGRGVNNISEYQNQFQFVSPTKAYYFDGRTSQVIVWNPTEMTVTSAVPVAGLAVEGGTTTFATHPVRSGNLVIMPVGWRTSNTAAVIKRAGVIVVDTTTDSATLVEDPDARCGYVRDGVVGPDGMVYLGTEAYGAAAYRVAGGSTPVPCLLKFNPQTREFDRQFFRELSSFTGGGTTGALLPGPQGTAYLRVLNANYAIGPNTSARTVASAAEWGWWQLKLDTLVATKVDTLPASTGSTFLFNAADNRVLFTEFANNSSTTNFRELTDHSGKVAFSTQGLAFSFLQLR</sequence>
<evidence type="ECO:0000313" key="3">
    <source>
        <dbReference type="Proteomes" id="UP000518300"/>
    </source>
</evidence>
<feature type="signal peptide" evidence="1">
    <location>
        <begin position="1"/>
        <end position="22"/>
    </location>
</feature>
<dbReference type="Proteomes" id="UP000518300">
    <property type="component" value="Unassembled WGS sequence"/>
</dbReference>
<reference evidence="2 3" key="1">
    <citation type="submission" date="2020-04" db="EMBL/GenBank/DDBJ databases">
        <title>Draft genome of Pyxidicoccus fallax type strain.</title>
        <authorList>
            <person name="Whitworth D.E."/>
        </authorList>
    </citation>
    <scope>NUCLEOTIDE SEQUENCE [LARGE SCALE GENOMIC DNA]</scope>
    <source>
        <strain evidence="2 3">DSM 14698</strain>
    </source>
</reference>
<dbReference type="RefSeq" id="WP_169349704.1">
    <property type="nucleotide sequence ID" value="NZ_JABBJJ010000247.1"/>
</dbReference>
<dbReference type="SUPFAM" id="SSF63829">
    <property type="entry name" value="Calcium-dependent phosphotriesterase"/>
    <property type="match status" value="1"/>
</dbReference>
<dbReference type="PROSITE" id="PS51257">
    <property type="entry name" value="PROKAR_LIPOPROTEIN"/>
    <property type="match status" value="1"/>
</dbReference>
<proteinExistence type="predicted"/>
<evidence type="ECO:0000256" key="1">
    <source>
        <dbReference type="SAM" id="SignalP"/>
    </source>
</evidence>
<gene>
    <name evidence="2" type="ORF">HG543_37360</name>
</gene>
<dbReference type="EMBL" id="JABBJJ010000247">
    <property type="protein sequence ID" value="NMO20490.1"/>
    <property type="molecule type" value="Genomic_DNA"/>
</dbReference>
<evidence type="ECO:0000313" key="2">
    <source>
        <dbReference type="EMBL" id="NMO20490.1"/>
    </source>
</evidence>
<evidence type="ECO:0008006" key="4">
    <source>
        <dbReference type="Google" id="ProtNLM"/>
    </source>
</evidence>
<feature type="chain" id="PRO_5032328480" description="MxcI protein" evidence="1">
    <location>
        <begin position="23"/>
        <end position="412"/>
    </location>
</feature>
<protein>
    <recommendedName>
        <fullName evidence="4">MxcI protein</fullName>
    </recommendedName>
</protein>
<keyword evidence="1" id="KW-0732">Signal</keyword>
<dbReference type="AlphaFoldDB" id="A0A848LS88"/>
<organism evidence="2 3">
    <name type="scientific">Pyxidicoccus fallax</name>
    <dbReference type="NCBI Taxonomy" id="394095"/>
    <lineage>
        <taxon>Bacteria</taxon>
        <taxon>Pseudomonadati</taxon>
        <taxon>Myxococcota</taxon>
        <taxon>Myxococcia</taxon>
        <taxon>Myxococcales</taxon>
        <taxon>Cystobacterineae</taxon>
        <taxon>Myxococcaceae</taxon>
        <taxon>Pyxidicoccus</taxon>
    </lineage>
</organism>
<comment type="caution">
    <text evidence="2">The sequence shown here is derived from an EMBL/GenBank/DDBJ whole genome shotgun (WGS) entry which is preliminary data.</text>
</comment>
<keyword evidence="3" id="KW-1185">Reference proteome</keyword>
<accession>A0A848LS88</accession>